<dbReference type="SUPFAM" id="SSF56672">
    <property type="entry name" value="DNA/RNA polymerases"/>
    <property type="match status" value="1"/>
</dbReference>
<comment type="caution">
    <text evidence="1">The sequence shown here is derived from an EMBL/GenBank/DDBJ whole genome shotgun (WGS) entry which is preliminary data.</text>
</comment>
<dbReference type="InterPro" id="IPR021109">
    <property type="entry name" value="Peptidase_aspartic_dom_sf"/>
</dbReference>
<reference evidence="1" key="2">
    <citation type="journal article" date="2024" name="Plant">
        <title>Genomic evolution and insights into agronomic trait innovations of Sesamum species.</title>
        <authorList>
            <person name="Miao H."/>
            <person name="Wang L."/>
            <person name="Qu L."/>
            <person name="Liu H."/>
            <person name="Sun Y."/>
            <person name="Le M."/>
            <person name="Wang Q."/>
            <person name="Wei S."/>
            <person name="Zheng Y."/>
            <person name="Lin W."/>
            <person name="Duan Y."/>
            <person name="Cao H."/>
            <person name="Xiong S."/>
            <person name="Wang X."/>
            <person name="Wei L."/>
            <person name="Li C."/>
            <person name="Ma Q."/>
            <person name="Ju M."/>
            <person name="Zhao R."/>
            <person name="Li G."/>
            <person name="Mu C."/>
            <person name="Tian Q."/>
            <person name="Mei H."/>
            <person name="Zhang T."/>
            <person name="Gao T."/>
            <person name="Zhang H."/>
        </authorList>
    </citation>
    <scope>NUCLEOTIDE SEQUENCE</scope>
    <source>
        <strain evidence="1">K16</strain>
    </source>
</reference>
<dbReference type="CDD" id="cd00303">
    <property type="entry name" value="retropepsin_like"/>
    <property type="match status" value="1"/>
</dbReference>
<evidence type="ECO:0000313" key="2">
    <source>
        <dbReference type="Proteomes" id="UP001289374"/>
    </source>
</evidence>
<name>A0AAE1WQ76_9LAMI</name>
<keyword evidence="2" id="KW-1185">Reference proteome</keyword>
<evidence type="ECO:0000313" key="1">
    <source>
        <dbReference type="EMBL" id="KAK4397243.1"/>
    </source>
</evidence>
<dbReference type="Gene3D" id="3.10.10.10">
    <property type="entry name" value="HIV Type 1 Reverse Transcriptase, subunit A, domain 1"/>
    <property type="match status" value="1"/>
</dbReference>
<dbReference type="AlphaFoldDB" id="A0AAE1WQ76"/>
<protein>
    <submittedName>
        <fullName evidence="1">Uncharacterized protein</fullName>
    </submittedName>
</protein>
<dbReference type="InterPro" id="IPR032567">
    <property type="entry name" value="RTL1-rel"/>
</dbReference>
<reference evidence="1" key="1">
    <citation type="submission" date="2020-06" db="EMBL/GenBank/DDBJ databases">
        <authorList>
            <person name="Li T."/>
            <person name="Hu X."/>
            <person name="Zhang T."/>
            <person name="Song X."/>
            <person name="Zhang H."/>
            <person name="Dai N."/>
            <person name="Sheng W."/>
            <person name="Hou X."/>
            <person name="Wei L."/>
        </authorList>
    </citation>
    <scope>NUCLEOTIDE SEQUENCE</scope>
    <source>
        <strain evidence="1">K16</strain>
        <tissue evidence="1">Leaf</tissue>
    </source>
</reference>
<proteinExistence type="predicted"/>
<dbReference type="EMBL" id="JACGWL010000008">
    <property type="protein sequence ID" value="KAK4397243.1"/>
    <property type="molecule type" value="Genomic_DNA"/>
</dbReference>
<dbReference type="SUPFAM" id="SSF50630">
    <property type="entry name" value="Acid proteases"/>
    <property type="match status" value="1"/>
</dbReference>
<accession>A0AAE1WQ76</accession>
<dbReference type="PANTHER" id="PTHR15503:SF22">
    <property type="entry name" value="TRANSPOSON TY3-I GAG POLYPROTEIN"/>
    <property type="match status" value="1"/>
</dbReference>
<gene>
    <name evidence="1" type="ORF">Sango_1560900</name>
</gene>
<dbReference type="Gene3D" id="2.40.70.10">
    <property type="entry name" value="Acid Proteases"/>
    <property type="match status" value="1"/>
</dbReference>
<dbReference type="Pfam" id="PF08284">
    <property type="entry name" value="RVP_2"/>
    <property type="match status" value="1"/>
</dbReference>
<dbReference type="Proteomes" id="UP001289374">
    <property type="component" value="Unassembled WGS sequence"/>
</dbReference>
<organism evidence="1 2">
    <name type="scientific">Sesamum angolense</name>
    <dbReference type="NCBI Taxonomy" id="2727404"/>
    <lineage>
        <taxon>Eukaryota</taxon>
        <taxon>Viridiplantae</taxon>
        <taxon>Streptophyta</taxon>
        <taxon>Embryophyta</taxon>
        <taxon>Tracheophyta</taxon>
        <taxon>Spermatophyta</taxon>
        <taxon>Magnoliopsida</taxon>
        <taxon>eudicotyledons</taxon>
        <taxon>Gunneridae</taxon>
        <taxon>Pentapetalae</taxon>
        <taxon>asterids</taxon>
        <taxon>lamiids</taxon>
        <taxon>Lamiales</taxon>
        <taxon>Pedaliaceae</taxon>
        <taxon>Sesamum</taxon>
    </lineage>
</organism>
<dbReference type="InterPro" id="IPR043502">
    <property type="entry name" value="DNA/RNA_pol_sf"/>
</dbReference>
<dbReference type="PANTHER" id="PTHR15503">
    <property type="entry name" value="LDOC1 RELATED"/>
    <property type="match status" value="1"/>
</dbReference>
<sequence length="169" mass="19108">MVRGKEIHILVDSGSTHSFIDEKVVKALGIKIEPTIPMIVSVANGYRMVSKVICPELNWEIQGFQFSYPLLSTDTLKDKSVDHPVISGLLQKLDDIFQEPQSQPPERNIEHNIELMPDAILKKQPYRYAYGQKTEIENIVRGMIRSGIKWESQSSFTSPVLLVKKKDGG</sequence>